<dbReference type="Proteomes" id="UP000600026">
    <property type="component" value="Unassembled WGS sequence"/>
</dbReference>
<feature type="domain" description="Microbial-type PARG catalytic" evidence="1">
    <location>
        <begin position="2"/>
        <end position="65"/>
    </location>
</feature>
<proteinExistence type="predicted"/>
<dbReference type="Pfam" id="PF10021">
    <property type="entry name" value="PARG_cat_microb"/>
    <property type="match status" value="1"/>
</dbReference>
<name>A0A919LCN2_9ACTN</name>
<reference evidence="2" key="1">
    <citation type="submission" date="2020-09" db="EMBL/GenBank/DDBJ databases">
        <title>Whole genome shotgun sequence of Streptomyces xanthophaeus NBRC 12829.</title>
        <authorList>
            <person name="Komaki H."/>
            <person name="Tamura T."/>
        </authorList>
    </citation>
    <scope>NUCLEOTIDE SEQUENCE</scope>
    <source>
        <strain evidence="2">NBRC 12829</strain>
    </source>
</reference>
<evidence type="ECO:0000313" key="2">
    <source>
        <dbReference type="EMBL" id="GHI86075.1"/>
    </source>
</evidence>
<accession>A0A919LCN2</accession>
<evidence type="ECO:0000259" key="1">
    <source>
        <dbReference type="Pfam" id="PF10021"/>
    </source>
</evidence>
<dbReference type="EMBL" id="BNEE01000006">
    <property type="protein sequence ID" value="GHI86075.1"/>
    <property type="molecule type" value="Genomic_DNA"/>
</dbReference>
<dbReference type="NCBIfam" id="TIGR02452">
    <property type="entry name" value="TIGR02452 family protein"/>
    <property type="match status" value="1"/>
</dbReference>
<dbReference type="RefSeq" id="WP_063768427.1">
    <property type="nucleotide sequence ID" value="NZ_BNEE01000006.1"/>
</dbReference>
<dbReference type="Gene3D" id="3.40.220.10">
    <property type="entry name" value="Leucine Aminopeptidase, subunit E, domain 1"/>
    <property type="match status" value="1"/>
</dbReference>
<gene>
    <name evidence="2" type="ORF">Sxan_34390</name>
</gene>
<protein>
    <recommendedName>
        <fullName evidence="1">Microbial-type PARG catalytic domain-containing protein</fullName>
    </recommendedName>
</protein>
<evidence type="ECO:0000313" key="3">
    <source>
        <dbReference type="Proteomes" id="UP000600026"/>
    </source>
</evidence>
<comment type="caution">
    <text evidence="2">The sequence shown here is derived from an EMBL/GenBank/DDBJ whole genome shotgun (WGS) entry which is preliminary data.</text>
</comment>
<dbReference type="AlphaFoldDB" id="A0A919LCN2"/>
<sequence length="157" mass="16656">MAVLNFASARNSGSGYACGAKAQEKAPCRASTLYETLLEAPEYDEVHRAGRSTFYTDRVIHSPGGPFSAMTGANCRRNLPGRMPHLLGPLRGHHPPPGPERVAGIPQALARRAELVFRAAALHGYPRLVLGARGCGVFQNDPAVVAEAVRALTAGPF</sequence>
<dbReference type="InterPro" id="IPR019261">
    <property type="entry name" value="PARG_cat_microbial"/>
</dbReference>
<dbReference type="PANTHER" id="PTHR35596:SF1">
    <property type="entry name" value="MICROBIAL-TYPE PARG CATALYTIC DOMAIN-CONTAINING PROTEIN"/>
    <property type="match status" value="1"/>
</dbReference>
<dbReference type="InterPro" id="IPR043472">
    <property type="entry name" value="Macro_dom-like"/>
</dbReference>
<dbReference type="InterPro" id="IPR012664">
    <property type="entry name" value="CHP02452"/>
</dbReference>
<keyword evidence="3" id="KW-1185">Reference proteome</keyword>
<organism evidence="2 3">
    <name type="scientific">Streptomyces xanthophaeus</name>
    <dbReference type="NCBI Taxonomy" id="67385"/>
    <lineage>
        <taxon>Bacteria</taxon>
        <taxon>Bacillati</taxon>
        <taxon>Actinomycetota</taxon>
        <taxon>Actinomycetes</taxon>
        <taxon>Kitasatosporales</taxon>
        <taxon>Streptomycetaceae</taxon>
        <taxon>Streptomyces</taxon>
    </lineage>
</organism>
<dbReference type="PANTHER" id="PTHR35596">
    <property type="entry name" value="DUF2263 DOMAIN-CONTAINING PROTEIN"/>
    <property type="match status" value="1"/>
</dbReference>